<sequence>MAFSTTGSSEGSGFSSEIDVTPLIDVLLVTLIIFMVIVPVMPRGLAAALPATGRASTVDEAPNRVIMVQVELRSAHVIYRINGVGADKGQFGPLLSELLSRQMTRRI</sequence>
<comment type="caution">
    <text evidence="9">The sequence shown here is derived from an EMBL/GenBank/DDBJ whole genome shotgun (WGS) entry which is preliminary data.</text>
</comment>
<evidence type="ECO:0000256" key="8">
    <source>
        <dbReference type="SAM" id="Phobius"/>
    </source>
</evidence>
<dbReference type="GO" id="GO:0022857">
    <property type="term" value="F:transmembrane transporter activity"/>
    <property type="evidence" value="ECO:0007669"/>
    <property type="project" value="InterPro"/>
</dbReference>
<dbReference type="InterPro" id="IPR003400">
    <property type="entry name" value="ExbD"/>
</dbReference>
<accession>A0A7Y9NIC9</accession>
<keyword evidence="7" id="KW-0813">Transport</keyword>
<evidence type="ECO:0000313" key="9">
    <source>
        <dbReference type="EMBL" id="NYF49864.1"/>
    </source>
</evidence>
<dbReference type="EMBL" id="JACCCV010000001">
    <property type="protein sequence ID" value="NYF49864.1"/>
    <property type="molecule type" value="Genomic_DNA"/>
</dbReference>
<keyword evidence="7" id="KW-0653">Protein transport</keyword>
<evidence type="ECO:0000256" key="6">
    <source>
        <dbReference type="ARBA" id="ARBA00023136"/>
    </source>
</evidence>
<dbReference type="GO" id="GO:0005886">
    <property type="term" value="C:plasma membrane"/>
    <property type="evidence" value="ECO:0007669"/>
    <property type="project" value="UniProtKB-SubCell"/>
</dbReference>
<reference evidence="9 10" key="1">
    <citation type="submission" date="2020-07" db="EMBL/GenBank/DDBJ databases">
        <title>Genomic Encyclopedia of Type Strains, Phase IV (KMG-V): Genome sequencing to study the core and pangenomes of soil and plant-associated prokaryotes.</title>
        <authorList>
            <person name="Whitman W."/>
        </authorList>
    </citation>
    <scope>NUCLEOTIDE SEQUENCE [LARGE SCALE GENOMIC DNA]</scope>
    <source>
        <strain evidence="9 10">M8UP30</strain>
    </source>
</reference>
<comment type="similarity">
    <text evidence="2 7">Belongs to the ExbD/TolR family.</text>
</comment>
<feature type="transmembrane region" description="Helical" evidence="8">
    <location>
        <begin position="20"/>
        <end position="40"/>
    </location>
</feature>
<evidence type="ECO:0000313" key="10">
    <source>
        <dbReference type="Proteomes" id="UP000534186"/>
    </source>
</evidence>
<keyword evidence="3" id="KW-1003">Cell membrane</keyword>
<name>A0A7Y9NIC9_9BACT</name>
<evidence type="ECO:0000256" key="3">
    <source>
        <dbReference type="ARBA" id="ARBA00022475"/>
    </source>
</evidence>
<dbReference type="Pfam" id="PF02472">
    <property type="entry name" value="ExbD"/>
    <property type="match status" value="1"/>
</dbReference>
<keyword evidence="4 7" id="KW-0812">Transmembrane</keyword>
<proteinExistence type="inferred from homology"/>
<evidence type="ECO:0000256" key="1">
    <source>
        <dbReference type="ARBA" id="ARBA00004162"/>
    </source>
</evidence>
<evidence type="ECO:0000256" key="2">
    <source>
        <dbReference type="ARBA" id="ARBA00005811"/>
    </source>
</evidence>
<evidence type="ECO:0000256" key="4">
    <source>
        <dbReference type="ARBA" id="ARBA00022692"/>
    </source>
</evidence>
<dbReference type="Proteomes" id="UP000534186">
    <property type="component" value="Unassembled WGS sequence"/>
</dbReference>
<gene>
    <name evidence="9" type="ORF">HDF12_000229</name>
</gene>
<evidence type="ECO:0000256" key="7">
    <source>
        <dbReference type="RuleBase" id="RU003879"/>
    </source>
</evidence>
<protein>
    <submittedName>
        <fullName evidence="9">Biopolymer transport protein ExbD</fullName>
    </submittedName>
</protein>
<keyword evidence="5 8" id="KW-1133">Transmembrane helix</keyword>
<comment type="subcellular location">
    <subcellularLocation>
        <location evidence="1">Cell membrane</location>
        <topology evidence="1">Single-pass membrane protein</topology>
    </subcellularLocation>
    <subcellularLocation>
        <location evidence="7">Cell membrane</location>
        <topology evidence="7">Single-pass type II membrane protein</topology>
    </subcellularLocation>
</comment>
<dbReference type="AlphaFoldDB" id="A0A7Y9NIC9"/>
<keyword evidence="6 8" id="KW-0472">Membrane</keyword>
<evidence type="ECO:0000256" key="5">
    <source>
        <dbReference type="ARBA" id="ARBA00022989"/>
    </source>
</evidence>
<organism evidence="9 10">
    <name type="scientific">Tunturiibacter lichenicola</name>
    <dbReference type="NCBI Taxonomy" id="2051959"/>
    <lineage>
        <taxon>Bacteria</taxon>
        <taxon>Pseudomonadati</taxon>
        <taxon>Acidobacteriota</taxon>
        <taxon>Terriglobia</taxon>
        <taxon>Terriglobales</taxon>
        <taxon>Acidobacteriaceae</taxon>
        <taxon>Tunturiibacter</taxon>
    </lineage>
</organism>
<dbReference type="GO" id="GO:0015031">
    <property type="term" value="P:protein transport"/>
    <property type="evidence" value="ECO:0007669"/>
    <property type="project" value="UniProtKB-KW"/>
</dbReference>